<keyword evidence="11" id="KW-1185">Reference proteome</keyword>
<dbReference type="PANTHER" id="PTHR32282">
    <property type="entry name" value="BINDING PROTEIN TRANSPEPTIDASE, PUTATIVE-RELATED"/>
    <property type="match status" value="1"/>
</dbReference>
<organism evidence="10 11">
    <name type="scientific">Protaetiibacter mangrovi</name>
    <dbReference type="NCBI Taxonomy" id="2970926"/>
    <lineage>
        <taxon>Bacteria</taxon>
        <taxon>Bacillati</taxon>
        <taxon>Actinomycetota</taxon>
        <taxon>Actinomycetes</taxon>
        <taxon>Micrococcales</taxon>
        <taxon>Microbacteriaceae</taxon>
        <taxon>Protaetiibacter</taxon>
    </lineage>
</organism>
<comment type="caution">
    <text evidence="10">The sequence shown here is derived from an EMBL/GenBank/DDBJ whole genome shotgun (WGS) entry which is preliminary data.</text>
</comment>
<evidence type="ECO:0000256" key="8">
    <source>
        <dbReference type="ARBA" id="ARBA00049902"/>
    </source>
</evidence>
<dbReference type="Gene3D" id="1.10.3810.10">
    <property type="entry name" value="Biosynthetic peptidoglycan transglycosylase-like"/>
    <property type="match status" value="1"/>
</dbReference>
<dbReference type="CDD" id="cd06577">
    <property type="entry name" value="PASTA_pknB"/>
    <property type="match status" value="2"/>
</dbReference>
<keyword evidence="3" id="KW-0328">Glycosyltransferase</keyword>
<evidence type="ECO:0000313" key="10">
    <source>
        <dbReference type="EMBL" id="MCS0499581.1"/>
    </source>
</evidence>
<evidence type="ECO:0000259" key="9">
    <source>
        <dbReference type="PROSITE" id="PS51178"/>
    </source>
</evidence>
<evidence type="ECO:0000256" key="2">
    <source>
        <dbReference type="ARBA" id="ARBA00022670"/>
    </source>
</evidence>
<proteinExistence type="predicted"/>
<dbReference type="PROSITE" id="PS51178">
    <property type="entry name" value="PASTA"/>
    <property type="match status" value="2"/>
</dbReference>
<evidence type="ECO:0000256" key="4">
    <source>
        <dbReference type="ARBA" id="ARBA00022679"/>
    </source>
</evidence>
<dbReference type="SMART" id="SM00740">
    <property type="entry name" value="PASTA"/>
    <property type="match status" value="2"/>
</dbReference>
<reference evidence="10 11" key="1">
    <citation type="submission" date="2022-08" db="EMBL/GenBank/DDBJ databases">
        <authorList>
            <person name="Li F."/>
        </authorList>
    </citation>
    <scope>NUCLEOTIDE SEQUENCE [LARGE SCALE GENOMIC DNA]</scope>
    <source>
        <strain evidence="10 11">10F1B-8-1</strain>
    </source>
</reference>
<evidence type="ECO:0000256" key="1">
    <source>
        <dbReference type="ARBA" id="ARBA00022645"/>
    </source>
</evidence>
<dbReference type="InterPro" id="IPR050396">
    <property type="entry name" value="Glycosyltr_51/Transpeptidase"/>
</dbReference>
<keyword evidence="5" id="KW-0378">Hydrolase</keyword>
<gene>
    <name evidence="10" type="ORF">NUH29_08460</name>
</gene>
<dbReference type="PANTHER" id="PTHR32282:SF33">
    <property type="entry name" value="PEPTIDOGLYCAN GLYCOSYLTRANSFERASE"/>
    <property type="match status" value="1"/>
</dbReference>
<keyword evidence="6" id="KW-0511">Multifunctional enzyme</keyword>
<evidence type="ECO:0000256" key="5">
    <source>
        <dbReference type="ARBA" id="ARBA00022801"/>
    </source>
</evidence>
<accession>A0ABT1ZFU9</accession>
<sequence>MPASGSTARSLLGAGAGLLGFSAIAGLLVTVMVAPAIAVTGMTANNSINVFQDLPDYIEITSQHQRNTFVAVNPADGTEITVADYYDQNREEVSLDSIDDDLKWAAIDGEDRRFYEHGGVDVPSLVRAAIGQATGTSESGASTLSMQLVRNILVLKAVNNTDLSEDEYKQAIIDATYPDLNRKLKEMKLAISLEKKYTKDQILEGYLNIVLMGQTTYGVEAGAQRYFGTSAKEVTPAQAASLIAIVQNPSKNGLYTADNFAANKARRDVILGWMHTQGHLTDEEYQEAIATPVDETTVSQNAPRSGCSSAPVEYRFPCDYALKTILNGEVSSLGATKEEQLARWRQGGLKVYLTINPSLQAYATAVAGEMAPATETRMQLGAAVASVQVGTGRILIMAENKTFDDTGTGDPQTTTAVNFTGDVTHGGSKGFQPGSTYKPYTLLAFLAAGHGVNETFNASIRATPMAKFQDSCNGPYGGPDYTYRNDSGESGLYNVVRGTAGSVNSVFIQMGSEVDQCDIAKIAASIGVHRATGKADGSDLYTNPACIVGGCENNIAPLTQAAAYAAIANQGTFCKPIIIDKLVADDGSELAGQNAECGPSLVTPAVANTAAYAMQAVMNGTGSASNPRDGTPYIGKTGTTNDAIHTWMVGSSTSVSTAVWAGNIDGKQSMRKITVAGRYGGNLRHFIFKPVAQAIDAQYPGVAFPGPDDSLLKGVQVFVPDNLIGTTPEIAKAAIEQAQLSYEDGGQMDSDLPAGTVVATDPAPGSQVSKGTVVRVFTSNGQAAAVPDVVTPNQNFNDAKNQLQSAGFLNVSQECEEAAVGDPPSSLNKVIAQDPAAGSVVNKNTAITLTVKKATCT</sequence>
<dbReference type="InterPro" id="IPR001460">
    <property type="entry name" value="PCN-bd_Tpept"/>
</dbReference>
<feature type="domain" description="PASTA" evidence="9">
    <location>
        <begin position="714"/>
        <end position="779"/>
    </location>
</feature>
<dbReference type="Gene3D" id="3.30.10.20">
    <property type="match status" value="2"/>
</dbReference>
<evidence type="ECO:0000256" key="3">
    <source>
        <dbReference type="ARBA" id="ARBA00022676"/>
    </source>
</evidence>
<dbReference type="Pfam" id="PF00905">
    <property type="entry name" value="Transpeptidase"/>
    <property type="match status" value="1"/>
</dbReference>
<dbReference type="EMBL" id="JANTHX010000007">
    <property type="protein sequence ID" value="MCS0499581.1"/>
    <property type="molecule type" value="Genomic_DNA"/>
</dbReference>
<protein>
    <submittedName>
        <fullName evidence="10">Transglycosylase domain-containing protein</fullName>
    </submittedName>
</protein>
<dbReference type="Gene3D" id="3.40.710.10">
    <property type="entry name" value="DD-peptidase/beta-lactamase superfamily"/>
    <property type="match status" value="1"/>
</dbReference>
<evidence type="ECO:0000313" key="11">
    <source>
        <dbReference type="Proteomes" id="UP001205337"/>
    </source>
</evidence>
<dbReference type="InterPro" id="IPR001264">
    <property type="entry name" value="Glyco_trans_51"/>
</dbReference>
<comment type="catalytic activity">
    <reaction evidence="7">
        <text>Preferential cleavage: (Ac)2-L-Lys-D-Ala-|-D-Ala. Also transpeptidation of peptidyl-alanyl moieties that are N-acyl substituents of D-alanine.</text>
        <dbReference type="EC" id="3.4.16.4"/>
    </reaction>
</comment>
<dbReference type="Proteomes" id="UP001205337">
    <property type="component" value="Unassembled WGS sequence"/>
</dbReference>
<dbReference type="SUPFAM" id="SSF56601">
    <property type="entry name" value="beta-lactamase/transpeptidase-like"/>
    <property type="match status" value="1"/>
</dbReference>
<dbReference type="RefSeq" id="WP_258798636.1">
    <property type="nucleotide sequence ID" value="NZ_JANTHX010000007.1"/>
</dbReference>
<dbReference type="InterPro" id="IPR005543">
    <property type="entry name" value="PASTA_dom"/>
</dbReference>
<dbReference type="SUPFAM" id="SSF53955">
    <property type="entry name" value="Lysozyme-like"/>
    <property type="match status" value="1"/>
</dbReference>
<keyword evidence="4" id="KW-0808">Transferase</keyword>
<keyword evidence="2" id="KW-0645">Protease</keyword>
<dbReference type="Pfam" id="PF00912">
    <property type="entry name" value="Transgly"/>
    <property type="match status" value="1"/>
</dbReference>
<evidence type="ECO:0000256" key="6">
    <source>
        <dbReference type="ARBA" id="ARBA00023268"/>
    </source>
</evidence>
<dbReference type="Pfam" id="PF03793">
    <property type="entry name" value="PASTA"/>
    <property type="match status" value="2"/>
</dbReference>
<dbReference type="InterPro" id="IPR023346">
    <property type="entry name" value="Lysozyme-like_dom_sf"/>
</dbReference>
<feature type="domain" description="PASTA" evidence="9">
    <location>
        <begin position="780"/>
        <end position="853"/>
    </location>
</feature>
<dbReference type="InterPro" id="IPR036950">
    <property type="entry name" value="PBP_transglycosylase"/>
</dbReference>
<dbReference type="InterPro" id="IPR012338">
    <property type="entry name" value="Beta-lactam/transpept-like"/>
</dbReference>
<evidence type="ECO:0000256" key="7">
    <source>
        <dbReference type="ARBA" id="ARBA00034000"/>
    </source>
</evidence>
<name>A0ABT1ZFU9_9MICO</name>
<comment type="catalytic activity">
    <reaction evidence="8">
        <text>[GlcNAc-(1-&gt;4)-Mur2Ac(oyl-L-Ala-gamma-D-Glu-L-Lys-D-Ala-D-Ala)](n)-di-trans,octa-cis-undecaprenyl diphosphate + beta-D-GlcNAc-(1-&gt;4)-Mur2Ac(oyl-L-Ala-gamma-D-Glu-L-Lys-D-Ala-D-Ala)-di-trans,octa-cis-undecaprenyl diphosphate = [GlcNAc-(1-&gt;4)-Mur2Ac(oyl-L-Ala-gamma-D-Glu-L-Lys-D-Ala-D-Ala)](n+1)-di-trans,octa-cis-undecaprenyl diphosphate + di-trans,octa-cis-undecaprenyl diphosphate + H(+)</text>
        <dbReference type="Rhea" id="RHEA:23708"/>
        <dbReference type="Rhea" id="RHEA-COMP:9602"/>
        <dbReference type="Rhea" id="RHEA-COMP:9603"/>
        <dbReference type="ChEBI" id="CHEBI:15378"/>
        <dbReference type="ChEBI" id="CHEBI:58405"/>
        <dbReference type="ChEBI" id="CHEBI:60033"/>
        <dbReference type="ChEBI" id="CHEBI:78435"/>
        <dbReference type="EC" id="2.4.99.28"/>
    </reaction>
</comment>
<keyword evidence="1" id="KW-0121">Carboxypeptidase</keyword>